<keyword evidence="1" id="KW-0812">Transmembrane</keyword>
<comment type="caution">
    <text evidence="2">The sequence shown here is derived from an EMBL/GenBank/DDBJ whole genome shotgun (WGS) entry which is preliminary data.</text>
</comment>
<dbReference type="EMBL" id="VUJU01006595">
    <property type="protein sequence ID" value="KAF0748137.1"/>
    <property type="molecule type" value="Genomic_DNA"/>
</dbReference>
<proteinExistence type="predicted"/>
<accession>A0A6G0Y2Z9</accession>
<evidence type="ECO:0000313" key="3">
    <source>
        <dbReference type="Proteomes" id="UP000478052"/>
    </source>
</evidence>
<dbReference type="Proteomes" id="UP000478052">
    <property type="component" value="Unassembled WGS sequence"/>
</dbReference>
<protein>
    <submittedName>
        <fullName evidence="2">Uncharacterized protein</fullName>
    </submittedName>
</protein>
<dbReference type="AlphaFoldDB" id="A0A6G0Y2Z9"/>
<organism evidence="2 3">
    <name type="scientific">Aphis craccivora</name>
    <name type="common">Cowpea aphid</name>
    <dbReference type="NCBI Taxonomy" id="307492"/>
    <lineage>
        <taxon>Eukaryota</taxon>
        <taxon>Metazoa</taxon>
        <taxon>Ecdysozoa</taxon>
        <taxon>Arthropoda</taxon>
        <taxon>Hexapoda</taxon>
        <taxon>Insecta</taxon>
        <taxon>Pterygota</taxon>
        <taxon>Neoptera</taxon>
        <taxon>Paraneoptera</taxon>
        <taxon>Hemiptera</taxon>
        <taxon>Sternorrhyncha</taxon>
        <taxon>Aphidomorpha</taxon>
        <taxon>Aphidoidea</taxon>
        <taxon>Aphididae</taxon>
        <taxon>Aphidini</taxon>
        <taxon>Aphis</taxon>
        <taxon>Aphis</taxon>
    </lineage>
</organism>
<evidence type="ECO:0000313" key="2">
    <source>
        <dbReference type="EMBL" id="KAF0748137.1"/>
    </source>
</evidence>
<gene>
    <name evidence="2" type="ORF">FWK35_00018872</name>
</gene>
<reference evidence="2 3" key="1">
    <citation type="submission" date="2019-08" db="EMBL/GenBank/DDBJ databases">
        <title>Whole genome of Aphis craccivora.</title>
        <authorList>
            <person name="Voronova N.V."/>
            <person name="Shulinski R.S."/>
            <person name="Bandarenka Y.V."/>
            <person name="Zhorov D.G."/>
            <person name="Warner D."/>
        </authorList>
    </citation>
    <scope>NUCLEOTIDE SEQUENCE [LARGE SCALE GENOMIC DNA]</scope>
    <source>
        <strain evidence="2">180601</strain>
        <tissue evidence="2">Whole Body</tissue>
    </source>
</reference>
<keyword evidence="3" id="KW-1185">Reference proteome</keyword>
<sequence>MMSELAKMNKDYISMNNLVSSTITFSGQLVLSTLLTTYLLSYLPMITLFKIPWKQICSTEDVKKVN</sequence>
<keyword evidence="1" id="KW-1133">Transmembrane helix</keyword>
<feature type="transmembrane region" description="Helical" evidence="1">
    <location>
        <begin position="20"/>
        <end position="40"/>
    </location>
</feature>
<name>A0A6G0Y2Z9_APHCR</name>
<keyword evidence="1" id="KW-0472">Membrane</keyword>
<evidence type="ECO:0000256" key="1">
    <source>
        <dbReference type="SAM" id="Phobius"/>
    </source>
</evidence>